<accession>A0A134AE86</accession>
<dbReference type="Pfam" id="PF00587">
    <property type="entry name" value="tRNA-synt_2b"/>
    <property type="match status" value="1"/>
</dbReference>
<dbReference type="Gene3D" id="3.90.960.10">
    <property type="entry name" value="YbaK/aminoacyl-tRNA synthetase-associated domain"/>
    <property type="match status" value="1"/>
</dbReference>
<dbReference type="InterPro" id="IPR050062">
    <property type="entry name" value="Pro-tRNA_synthetase"/>
</dbReference>
<evidence type="ECO:0000256" key="7">
    <source>
        <dbReference type="NCBIfam" id="TIGR00409"/>
    </source>
</evidence>
<dbReference type="CDD" id="cd00861">
    <property type="entry name" value="ProRS_anticodon_short"/>
    <property type="match status" value="1"/>
</dbReference>
<keyword evidence="2 9" id="KW-0436">Ligase</keyword>
<evidence type="ECO:0000256" key="1">
    <source>
        <dbReference type="ARBA" id="ARBA00022490"/>
    </source>
</evidence>
<dbReference type="EC" id="6.1.1.15" evidence="7"/>
<dbReference type="PANTHER" id="PTHR42753:SF2">
    <property type="entry name" value="PROLINE--TRNA LIGASE"/>
    <property type="match status" value="1"/>
</dbReference>
<reference evidence="10" key="1">
    <citation type="submission" date="2016-01" db="EMBL/GenBank/DDBJ databases">
        <authorList>
            <person name="Mitreva M."/>
            <person name="Pepin K.H."/>
            <person name="Mihindukulasuriya K.A."/>
            <person name="Fulton R."/>
            <person name="Fronick C."/>
            <person name="O'Laughlin M."/>
            <person name="Miner T."/>
            <person name="Herter B."/>
            <person name="Rosa B.A."/>
            <person name="Cordes M."/>
            <person name="Tomlinson C."/>
            <person name="Wollam A."/>
            <person name="Palsikar V.B."/>
            <person name="Mardis E.R."/>
            <person name="Wilson R.K."/>
        </authorList>
    </citation>
    <scope>NUCLEOTIDE SEQUENCE [LARGE SCALE GENOMIC DNA]</scope>
    <source>
        <strain evidence="10">DNF00729</strain>
    </source>
</reference>
<dbReference type="Gene3D" id="3.30.930.10">
    <property type="entry name" value="Bira Bifunctional Protein, Domain 2"/>
    <property type="match status" value="2"/>
</dbReference>
<gene>
    <name evidence="9" type="ORF">HMPREF1863_01185</name>
</gene>
<dbReference type="NCBIfam" id="TIGR00409">
    <property type="entry name" value="proS_fam_II"/>
    <property type="match status" value="1"/>
</dbReference>
<dbReference type="PATRIC" id="fig|755172.3.peg.1146"/>
<dbReference type="InterPro" id="IPR036754">
    <property type="entry name" value="YbaK/aa-tRNA-synt-asso_dom_sf"/>
</dbReference>
<organism evidence="9 10">
    <name type="scientific">Aedoeadaptatus coxii</name>
    <dbReference type="NCBI Taxonomy" id="755172"/>
    <lineage>
        <taxon>Bacteria</taxon>
        <taxon>Bacillati</taxon>
        <taxon>Bacillota</taxon>
        <taxon>Tissierellia</taxon>
        <taxon>Tissierellales</taxon>
        <taxon>Peptoniphilaceae</taxon>
        <taxon>Aedoeadaptatus</taxon>
    </lineage>
</organism>
<name>A0A134AE86_9FIRM</name>
<dbReference type="Proteomes" id="UP000070442">
    <property type="component" value="Unassembled WGS sequence"/>
</dbReference>
<proteinExistence type="predicted"/>
<keyword evidence="1" id="KW-0963">Cytoplasm</keyword>
<comment type="caution">
    <text evidence="9">The sequence shown here is derived from an EMBL/GenBank/DDBJ whole genome shotgun (WGS) entry which is preliminary data.</text>
</comment>
<dbReference type="InterPro" id="IPR044140">
    <property type="entry name" value="ProRS_anticodon_short"/>
</dbReference>
<dbReference type="Pfam" id="PF03129">
    <property type="entry name" value="HGTP_anticodon"/>
    <property type="match status" value="1"/>
</dbReference>
<dbReference type="GO" id="GO:0005524">
    <property type="term" value="F:ATP binding"/>
    <property type="evidence" value="ECO:0007669"/>
    <property type="project" value="UniProtKB-KW"/>
</dbReference>
<keyword evidence="10" id="KW-1185">Reference proteome</keyword>
<dbReference type="SUPFAM" id="SSF52954">
    <property type="entry name" value="Class II aaRS ABD-related"/>
    <property type="match status" value="1"/>
</dbReference>
<dbReference type="InterPro" id="IPR004500">
    <property type="entry name" value="Pro-tRNA-synth_IIa_bac-type"/>
</dbReference>
<evidence type="ECO:0000313" key="10">
    <source>
        <dbReference type="Proteomes" id="UP000070442"/>
    </source>
</evidence>
<dbReference type="InterPro" id="IPR036621">
    <property type="entry name" value="Anticodon-bd_dom_sf"/>
</dbReference>
<dbReference type="GO" id="GO:0004827">
    <property type="term" value="F:proline-tRNA ligase activity"/>
    <property type="evidence" value="ECO:0007669"/>
    <property type="project" value="UniProtKB-UniRule"/>
</dbReference>
<dbReference type="AlphaFoldDB" id="A0A134AE86"/>
<dbReference type="EMBL" id="LSDG01000036">
    <property type="protein sequence ID" value="KXB65974.1"/>
    <property type="molecule type" value="Genomic_DNA"/>
</dbReference>
<feature type="domain" description="Aminoacyl-transfer RNA synthetases class-II family profile" evidence="8">
    <location>
        <begin position="38"/>
        <end position="454"/>
    </location>
</feature>
<dbReference type="OrthoDB" id="9809052at2"/>
<keyword evidence="3" id="KW-0547">Nucleotide-binding</keyword>
<keyword evidence="5" id="KW-0648">Protein biosynthesis</keyword>
<dbReference type="RefSeq" id="WP_068368273.1">
    <property type="nucleotide sequence ID" value="NZ_KQ960178.1"/>
</dbReference>
<evidence type="ECO:0000259" key="8">
    <source>
        <dbReference type="PROSITE" id="PS50862"/>
    </source>
</evidence>
<dbReference type="Gene3D" id="3.40.50.800">
    <property type="entry name" value="Anticodon-binding domain"/>
    <property type="match status" value="1"/>
</dbReference>
<dbReference type="PANTHER" id="PTHR42753">
    <property type="entry name" value="MITOCHONDRIAL RIBOSOME PROTEIN L39/PROLYL-TRNA LIGASE FAMILY MEMBER"/>
    <property type="match status" value="1"/>
</dbReference>
<dbReference type="GO" id="GO:0140096">
    <property type="term" value="F:catalytic activity, acting on a protein"/>
    <property type="evidence" value="ECO:0007669"/>
    <property type="project" value="UniProtKB-ARBA"/>
</dbReference>
<keyword evidence="4" id="KW-0067">ATP-binding</keyword>
<protein>
    <recommendedName>
        <fullName evidence="7">Proline--tRNA ligase</fullName>
        <ecNumber evidence="7">6.1.1.15</ecNumber>
    </recommendedName>
</protein>
<evidence type="ECO:0000256" key="2">
    <source>
        <dbReference type="ARBA" id="ARBA00022598"/>
    </source>
</evidence>
<keyword evidence="6" id="KW-0030">Aminoacyl-tRNA synthetase</keyword>
<dbReference type="InterPro" id="IPR002314">
    <property type="entry name" value="aa-tRNA-synt_IIb"/>
</dbReference>
<evidence type="ECO:0000256" key="3">
    <source>
        <dbReference type="ARBA" id="ARBA00022741"/>
    </source>
</evidence>
<sequence length="554" mass="61742">MKLSHYYLPTLREEPAEAVTRAHGLMARSAMARMTGVGVYSLLPYGVEMVEKLKGDITRALFEDGLRVSTSRLKPRAMWEASGRWENYGSGMYKVADRYNRQAALAPESEEAFLNLVSGELKSYKQLPLFLYESEKEFRDVEKPKAGFGDARESEVIDGYRFHTSVEGSEDFYRDKIEKAKALFDRWQLSYKAVETDDAYIFYGTGEGYPVELAWCGEKSYYKDLAPVRYTLPGGEEPLEIEDVHTPDAATIKDLSDMIGVEPARCAKAVDLNVDGDALFVFVPGDRDLNLKKLAAYLKVREESIDMLDEETIGEMGSFPGFTGPIGLSEKARIIVDRSVTKIDNMVVGANRVDYHRKNVNYGRDFEAEIADDLLSVEEGDETPEGEAYTFGTGFELLRVKKPSDGFAKAMNVQFINEEGKEMPFVTTGVAARVTSMMAAVLEAHHDDKGLNFPVGLAPYDVAITVVNIKKEDQMEGGLDLYRALKEKGISVLLDDRGERAGVKFNDRDLLGIPLQITAGKDIAEGLYECKRRGGDVEKLPRDGVLDFVLKALS</sequence>
<dbReference type="CDD" id="cd04334">
    <property type="entry name" value="ProRS-INS"/>
    <property type="match status" value="1"/>
</dbReference>
<evidence type="ECO:0000256" key="5">
    <source>
        <dbReference type="ARBA" id="ARBA00022917"/>
    </source>
</evidence>
<dbReference type="InterPro" id="IPR006195">
    <property type="entry name" value="aa-tRNA-synth_II"/>
</dbReference>
<dbReference type="InterPro" id="IPR004154">
    <property type="entry name" value="Anticodon-bd"/>
</dbReference>
<dbReference type="GO" id="GO:0006433">
    <property type="term" value="P:prolyl-tRNA aminoacylation"/>
    <property type="evidence" value="ECO:0007669"/>
    <property type="project" value="UniProtKB-UniRule"/>
</dbReference>
<evidence type="ECO:0000256" key="6">
    <source>
        <dbReference type="ARBA" id="ARBA00023146"/>
    </source>
</evidence>
<dbReference type="STRING" id="755172.HMPREF1863_01185"/>
<dbReference type="PROSITE" id="PS50862">
    <property type="entry name" value="AA_TRNA_LIGASE_II"/>
    <property type="match status" value="1"/>
</dbReference>
<dbReference type="GO" id="GO:0016740">
    <property type="term" value="F:transferase activity"/>
    <property type="evidence" value="ECO:0007669"/>
    <property type="project" value="UniProtKB-ARBA"/>
</dbReference>
<evidence type="ECO:0000313" key="9">
    <source>
        <dbReference type="EMBL" id="KXB65974.1"/>
    </source>
</evidence>
<dbReference type="GO" id="GO:0002161">
    <property type="term" value="F:aminoacyl-tRNA deacylase activity"/>
    <property type="evidence" value="ECO:0007669"/>
    <property type="project" value="InterPro"/>
</dbReference>
<dbReference type="SUPFAM" id="SSF55826">
    <property type="entry name" value="YbaK/ProRS associated domain"/>
    <property type="match status" value="1"/>
</dbReference>
<dbReference type="InterPro" id="IPR045864">
    <property type="entry name" value="aa-tRNA-synth_II/BPL/LPL"/>
</dbReference>
<dbReference type="SUPFAM" id="SSF55681">
    <property type="entry name" value="Class II aaRS and biotin synthetases"/>
    <property type="match status" value="1"/>
</dbReference>
<dbReference type="Pfam" id="PF04073">
    <property type="entry name" value="tRNA_edit"/>
    <property type="match status" value="1"/>
</dbReference>
<evidence type="ECO:0000256" key="4">
    <source>
        <dbReference type="ARBA" id="ARBA00022840"/>
    </source>
</evidence>
<dbReference type="GO" id="GO:0005829">
    <property type="term" value="C:cytosol"/>
    <property type="evidence" value="ECO:0007669"/>
    <property type="project" value="TreeGrafter"/>
</dbReference>
<dbReference type="InterPro" id="IPR007214">
    <property type="entry name" value="YbaK/aa-tRNA-synth-assoc-dom"/>
</dbReference>